<name>A0A1J7BHR6_9ACTN</name>
<dbReference type="EC" id="6.5.1.1" evidence="2"/>
<dbReference type="AlphaFoldDB" id="A0A1J7BHR6"/>
<feature type="domain" description="ATP-dependent DNA ligase family profile" evidence="5">
    <location>
        <begin position="104"/>
        <end position="238"/>
    </location>
</feature>
<evidence type="ECO:0000256" key="2">
    <source>
        <dbReference type="ARBA" id="ARBA00012727"/>
    </source>
</evidence>
<dbReference type="Gene3D" id="3.30.1490.70">
    <property type="match status" value="1"/>
</dbReference>
<comment type="similarity">
    <text evidence="1">Belongs to the ATP-dependent DNA ligase family.</text>
</comment>
<dbReference type="GO" id="GO:0005524">
    <property type="term" value="F:ATP binding"/>
    <property type="evidence" value="ECO:0007669"/>
    <property type="project" value="InterPro"/>
</dbReference>
<dbReference type="Gene3D" id="3.30.470.30">
    <property type="entry name" value="DNA ligase/mRNA capping enzyme"/>
    <property type="match status" value="1"/>
</dbReference>
<dbReference type="SUPFAM" id="SSF50249">
    <property type="entry name" value="Nucleic acid-binding proteins"/>
    <property type="match status" value="1"/>
</dbReference>
<protein>
    <recommendedName>
        <fullName evidence="2">DNA ligase (ATP)</fullName>
        <ecNumber evidence="2">6.5.1.1</ecNumber>
    </recommendedName>
</protein>
<evidence type="ECO:0000256" key="1">
    <source>
        <dbReference type="ARBA" id="ARBA00007572"/>
    </source>
</evidence>
<comment type="catalytic activity">
    <reaction evidence="4">
        <text>ATP + (deoxyribonucleotide)n-3'-hydroxyl + 5'-phospho-(deoxyribonucleotide)m = (deoxyribonucleotide)n+m + AMP + diphosphate.</text>
        <dbReference type="EC" id="6.5.1.1"/>
    </reaction>
</comment>
<evidence type="ECO:0000256" key="3">
    <source>
        <dbReference type="ARBA" id="ARBA00022598"/>
    </source>
</evidence>
<dbReference type="STRING" id="1428644.BIV57_06770"/>
<dbReference type="GO" id="GO:0003910">
    <property type="term" value="F:DNA ligase (ATP) activity"/>
    <property type="evidence" value="ECO:0007669"/>
    <property type="project" value="UniProtKB-EC"/>
</dbReference>
<dbReference type="InterPro" id="IPR012340">
    <property type="entry name" value="NA-bd_OB-fold"/>
</dbReference>
<evidence type="ECO:0000259" key="5">
    <source>
        <dbReference type="PROSITE" id="PS50160"/>
    </source>
</evidence>
<comment type="caution">
    <text evidence="6">The sequence shown here is derived from an EMBL/GenBank/DDBJ whole genome shotgun (WGS) entry which is preliminary data.</text>
</comment>
<keyword evidence="3" id="KW-0436">Ligase</keyword>
<dbReference type="Pfam" id="PF01068">
    <property type="entry name" value="DNA_ligase_A_M"/>
    <property type="match status" value="1"/>
</dbReference>
<dbReference type="EMBL" id="MLCF01000026">
    <property type="protein sequence ID" value="OIV38231.1"/>
    <property type="molecule type" value="Genomic_DNA"/>
</dbReference>
<gene>
    <name evidence="6" type="ORF">BIV57_06770</name>
</gene>
<proteinExistence type="inferred from homology"/>
<evidence type="ECO:0000256" key="4">
    <source>
        <dbReference type="ARBA" id="ARBA00034003"/>
    </source>
</evidence>
<dbReference type="InterPro" id="IPR012309">
    <property type="entry name" value="DNA_ligase_ATP-dep_C"/>
</dbReference>
<dbReference type="PANTHER" id="PTHR45674:SF4">
    <property type="entry name" value="DNA LIGASE 1"/>
    <property type="match status" value="1"/>
</dbReference>
<evidence type="ECO:0000313" key="6">
    <source>
        <dbReference type="EMBL" id="OIV38231.1"/>
    </source>
</evidence>
<dbReference type="GO" id="GO:0006310">
    <property type="term" value="P:DNA recombination"/>
    <property type="evidence" value="ECO:0007669"/>
    <property type="project" value="InterPro"/>
</dbReference>
<evidence type="ECO:0000313" key="7">
    <source>
        <dbReference type="Proteomes" id="UP000243342"/>
    </source>
</evidence>
<keyword evidence="7" id="KW-1185">Reference proteome</keyword>
<dbReference type="Proteomes" id="UP000243342">
    <property type="component" value="Unassembled WGS sequence"/>
</dbReference>
<dbReference type="CDD" id="cd07906">
    <property type="entry name" value="Adenylation_DNA_ligase_LigD_LigC"/>
    <property type="match status" value="1"/>
</dbReference>
<dbReference type="SUPFAM" id="SSF56091">
    <property type="entry name" value="DNA ligase/mRNA capping enzyme, catalytic domain"/>
    <property type="match status" value="1"/>
</dbReference>
<dbReference type="InterPro" id="IPR012310">
    <property type="entry name" value="DNA_ligase_ATP-dep_cent"/>
</dbReference>
<dbReference type="InterPro" id="IPR050191">
    <property type="entry name" value="ATP-dep_DNA_ligase"/>
</dbReference>
<dbReference type="PROSITE" id="PS50160">
    <property type="entry name" value="DNA_LIGASE_A3"/>
    <property type="match status" value="1"/>
</dbReference>
<dbReference type="PANTHER" id="PTHR45674">
    <property type="entry name" value="DNA LIGASE 1/3 FAMILY MEMBER"/>
    <property type="match status" value="1"/>
</dbReference>
<sequence>MLATAGAPPDAPDWCYEVKWDGARCLLAADAGGAGSARGARGAGGSWEARSRAGNDFGPRFPELAEVTGLGRSVVLDGELVALDAATGRPSFALLQPRLQAARARPGAAPVVLMAFDLLRLDGESLLDRPLAERRRLLEGLGAAGPHLTVPPVWPSLAPALAFVADHELEGVVAKRLDSPYRPGVRSPDWIKQRRGHRTAVALVIGWTPDERGDARSLHLALPAADGSGGLAYAGRVGSGITDRTARDLAARLAPLAADRSAVPVPAGETGQWVRPQLAVAVAYLERTTAGRLRQPVFEHLAAPGDQPAF</sequence>
<dbReference type="OrthoDB" id="3733803at2"/>
<dbReference type="Gene3D" id="2.40.50.140">
    <property type="entry name" value="Nucleic acid-binding proteins"/>
    <property type="match status" value="1"/>
</dbReference>
<organism evidence="6 7">
    <name type="scientific">Mangrovactinospora gilvigrisea</name>
    <dbReference type="NCBI Taxonomy" id="1428644"/>
    <lineage>
        <taxon>Bacteria</taxon>
        <taxon>Bacillati</taxon>
        <taxon>Actinomycetota</taxon>
        <taxon>Actinomycetes</taxon>
        <taxon>Kitasatosporales</taxon>
        <taxon>Streptomycetaceae</taxon>
        <taxon>Mangrovactinospora</taxon>
    </lineage>
</organism>
<dbReference type="GO" id="GO:0006281">
    <property type="term" value="P:DNA repair"/>
    <property type="evidence" value="ECO:0007669"/>
    <property type="project" value="InterPro"/>
</dbReference>
<dbReference type="Pfam" id="PF04679">
    <property type="entry name" value="DNA_ligase_A_C"/>
    <property type="match status" value="1"/>
</dbReference>
<reference evidence="6 7" key="1">
    <citation type="submission" date="2016-10" db="EMBL/GenBank/DDBJ databases">
        <title>Genome sequence of Streptomyces gilvigriseus MUSC 26.</title>
        <authorList>
            <person name="Lee L.-H."/>
            <person name="Ser H.-L."/>
        </authorList>
    </citation>
    <scope>NUCLEOTIDE SEQUENCE [LARGE SCALE GENOMIC DNA]</scope>
    <source>
        <strain evidence="6 7">MUSC 26</strain>
    </source>
</reference>
<accession>A0A1J7BHR6</accession>